<evidence type="ECO:0000256" key="2">
    <source>
        <dbReference type="ARBA" id="ARBA00022737"/>
    </source>
</evidence>
<keyword evidence="2" id="KW-0677">Repeat</keyword>
<evidence type="ECO:0008006" key="5">
    <source>
        <dbReference type="Google" id="ProtNLM"/>
    </source>
</evidence>
<dbReference type="SUPFAM" id="SSF63829">
    <property type="entry name" value="Calcium-dependent phosphotriesterase"/>
    <property type="match status" value="1"/>
</dbReference>
<dbReference type="InterPro" id="IPR001258">
    <property type="entry name" value="NHL_repeat"/>
</dbReference>
<proteinExistence type="predicted"/>
<evidence type="ECO:0000313" key="4">
    <source>
        <dbReference type="EMBL" id="SVB58254.1"/>
    </source>
</evidence>
<keyword evidence="3" id="KW-0325">Glycoprotein</keyword>
<sequence length="276" mass="29668">MDPDGNVVTSFGSGTVMWPHGMHVDEEGNVWIADARSARANELEQFPDAAGLGHRVIKFSPDGEILLTIGVAGEAGDPPTHLSEPNDVITAPNGDIYVAESHSGQNNNATPDTPARINKYSADGTFIMSWGTWGSGPGEFKTPHALAWDSQGRLFVADRGNNRIQIFDQDGNFLEEMYQFSRISGFHIDPDDTLYAIDSESSPQRNEGWRKGLRIGSARTGDVWYYIPQHDRAVPSGGGGFGAMGEGVTVDAAGNIYGGEVGSVTGLTKFVPRLVQ</sequence>
<evidence type="ECO:0000256" key="1">
    <source>
        <dbReference type="ARBA" id="ARBA00022729"/>
    </source>
</evidence>
<gene>
    <name evidence="4" type="ORF">METZ01_LOCUS211108</name>
</gene>
<dbReference type="AlphaFoldDB" id="A0A382F7F4"/>
<dbReference type="PROSITE" id="PS51125">
    <property type="entry name" value="NHL"/>
    <property type="match status" value="1"/>
</dbReference>
<accession>A0A382F7F4</accession>
<dbReference type="PANTHER" id="PTHR10680">
    <property type="entry name" value="PEPTIDYL-GLYCINE ALPHA-AMIDATING MONOOXYGENASE"/>
    <property type="match status" value="1"/>
</dbReference>
<name>A0A382F7F4_9ZZZZ</name>
<dbReference type="EMBL" id="UINC01048115">
    <property type="protein sequence ID" value="SVB58254.1"/>
    <property type="molecule type" value="Genomic_DNA"/>
</dbReference>
<dbReference type="Gene3D" id="2.120.10.30">
    <property type="entry name" value="TolB, C-terminal domain"/>
    <property type="match status" value="1"/>
</dbReference>
<keyword evidence="1" id="KW-0732">Signal</keyword>
<dbReference type="InterPro" id="IPR011042">
    <property type="entry name" value="6-blade_b-propeller_TolB-like"/>
</dbReference>
<organism evidence="4">
    <name type="scientific">marine metagenome</name>
    <dbReference type="NCBI Taxonomy" id="408172"/>
    <lineage>
        <taxon>unclassified sequences</taxon>
        <taxon>metagenomes</taxon>
        <taxon>ecological metagenomes</taxon>
    </lineage>
</organism>
<dbReference type="Pfam" id="PF01436">
    <property type="entry name" value="NHL"/>
    <property type="match status" value="1"/>
</dbReference>
<evidence type="ECO:0000256" key="3">
    <source>
        <dbReference type="ARBA" id="ARBA00023180"/>
    </source>
</evidence>
<reference evidence="4" key="1">
    <citation type="submission" date="2018-05" db="EMBL/GenBank/DDBJ databases">
        <authorList>
            <person name="Lanie J.A."/>
            <person name="Ng W.-L."/>
            <person name="Kazmierczak K.M."/>
            <person name="Andrzejewski T.M."/>
            <person name="Davidsen T.M."/>
            <person name="Wayne K.J."/>
            <person name="Tettelin H."/>
            <person name="Glass J.I."/>
            <person name="Rusch D."/>
            <person name="Podicherti R."/>
            <person name="Tsui H.-C.T."/>
            <person name="Winkler M.E."/>
        </authorList>
    </citation>
    <scope>NUCLEOTIDE SEQUENCE</scope>
</reference>
<protein>
    <recommendedName>
        <fullName evidence="5">Peptidylamidoglycolate lyase</fullName>
    </recommendedName>
</protein>